<protein>
    <submittedName>
        <fullName evidence="2">Uncharacterized protein</fullName>
    </submittedName>
</protein>
<feature type="region of interest" description="Disordered" evidence="1">
    <location>
        <begin position="1"/>
        <end position="56"/>
    </location>
</feature>
<evidence type="ECO:0000313" key="2">
    <source>
        <dbReference type="EMBL" id="GEO13033.1"/>
    </source>
</evidence>
<dbReference type="AlphaFoldDB" id="A0A512BM48"/>
<name>A0A512BM48_9HYPH</name>
<dbReference type="Proteomes" id="UP000321085">
    <property type="component" value="Unassembled WGS sequence"/>
</dbReference>
<dbReference type="EMBL" id="BJYU01000005">
    <property type="protein sequence ID" value="GEO13033.1"/>
    <property type="molecule type" value="Genomic_DNA"/>
</dbReference>
<evidence type="ECO:0000256" key="1">
    <source>
        <dbReference type="SAM" id="MobiDB-lite"/>
    </source>
</evidence>
<accession>A0A512BM48</accession>
<gene>
    <name evidence="2" type="ORF">MAE02_07290</name>
</gene>
<keyword evidence="3" id="KW-1185">Reference proteome</keyword>
<evidence type="ECO:0000313" key="3">
    <source>
        <dbReference type="Proteomes" id="UP000321085"/>
    </source>
</evidence>
<sequence>MPQGRPAPHGHEPFPLDGAVDEGAEPQHPGEVRLSLADPLKGLVRDDGDPAGGKGRYPMIHLLQEKAVQVDESPVT</sequence>
<reference evidence="2 3" key="1">
    <citation type="submission" date="2019-07" db="EMBL/GenBank/DDBJ databases">
        <title>Whole genome shotgun sequence of Microvirga aerophila NBRC 106136.</title>
        <authorList>
            <person name="Hosoyama A."/>
            <person name="Uohara A."/>
            <person name="Ohji S."/>
            <person name="Ichikawa N."/>
        </authorList>
    </citation>
    <scope>NUCLEOTIDE SEQUENCE [LARGE SCALE GENOMIC DNA]</scope>
    <source>
        <strain evidence="2 3">NBRC 106136</strain>
    </source>
</reference>
<comment type="caution">
    <text evidence="2">The sequence shown here is derived from an EMBL/GenBank/DDBJ whole genome shotgun (WGS) entry which is preliminary data.</text>
</comment>
<organism evidence="2 3">
    <name type="scientific">Microvirga aerophila</name>
    <dbReference type="NCBI Taxonomy" id="670291"/>
    <lineage>
        <taxon>Bacteria</taxon>
        <taxon>Pseudomonadati</taxon>
        <taxon>Pseudomonadota</taxon>
        <taxon>Alphaproteobacteria</taxon>
        <taxon>Hyphomicrobiales</taxon>
        <taxon>Methylobacteriaceae</taxon>
        <taxon>Microvirga</taxon>
    </lineage>
</organism>
<proteinExistence type="predicted"/>